<evidence type="ECO:0000313" key="1">
    <source>
        <dbReference type="EMBL" id="KUI53536.1"/>
    </source>
</evidence>
<dbReference type="Proteomes" id="UP000078576">
    <property type="component" value="Unassembled WGS sequence"/>
</dbReference>
<protein>
    <submittedName>
        <fullName evidence="1">Uncharacterized protein</fullName>
    </submittedName>
</protein>
<evidence type="ECO:0000313" key="2">
    <source>
        <dbReference type="Proteomes" id="UP000078576"/>
    </source>
</evidence>
<dbReference type="STRING" id="694573.A0A194UPG6"/>
<keyword evidence="2" id="KW-1185">Reference proteome</keyword>
<organism evidence="1 2">
    <name type="scientific">Cytospora mali</name>
    <name type="common">Apple Valsa canker fungus</name>
    <name type="synonym">Valsa mali</name>
    <dbReference type="NCBI Taxonomy" id="578113"/>
    <lineage>
        <taxon>Eukaryota</taxon>
        <taxon>Fungi</taxon>
        <taxon>Dikarya</taxon>
        <taxon>Ascomycota</taxon>
        <taxon>Pezizomycotina</taxon>
        <taxon>Sordariomycetes</taxon>
        <taxon>Sordariomycetidae</taxon>
        <taxon>Diaporthales</taxon>
        <taxon>Cytosporaceae</taxon>
        <taxon>Cytospora</taxon>
    </lineage>
</organism>
<sequence length="123" mass="13667">MTSKSLADQVLADIQDSNFPPGPPREYVPEGVLDTLITRKSLCQEFSRNSALGKESRVDEDLLKFILGSAKKVLAISLLAGVESKELHDAMKKFKSSLFQDKCLPIYYISQMNFHGPSYRGLG</sequence>
<name>A0A194UPG6_CYTMA</name>
<accession>A0A194UPG6</accession>
<dbReference type="EMBL" id="KN714669">
    <property type="protein sequence ID" value="KUI53536.1"/>
    <property type="molecule type" value="Genomic_DNA"/>
</dbReference>
<gene>
    <name evidence="1" type="ORF">VP1G_10591</name>
</gene>
<dbReference type="OrthoDB" id="4062651at2759"/>
<dbReference type="AlphaFoldDB" id="A0A194UPG6"/>
<reference evidence="2" key="1">
    <citation type="submission" date="2014-12" db="EMBL/GenBank/DDBJ databases">
        <title>Genome Sequence of Valsa Canker Pathogens Uncovers a Specific Adaption of Colonization on Woody Bark.</title>
        <authorList>
            <person name="Yin Z."/>
            <person name="Liu H."/>
            <person name="Gao X."/>
            <person name="Li Z."/>
            <person name="Song N."/>
            <person name="Ke X."/>
            <person name="Dai Q."/>
            <person name="Wu Y."/>
            <person name="Sun Y."/>
            <person name="Xu J.-R."/>
            <person name="Kang Z.K."/>
            <person name="Wang L."/>
            <person name="Huang L."/>
        </authorList>
    </citation>
    <scope>NUCLEOTIDE SEQUENCE [LARGE SCALE GENOMIC DNA]</scope>
    <source>
        <strain evidence="2">SXYL134</strain>
    </source>
</reference>
<proteinExistence type="predicted"/>